<evidence type="ECO:0008006" key="3">
    <source>
        <dbReference type="Google" id="ProtNLM"/>
    </source>
</evidence>
<sequence>MHRHSLLRSSLVVGAATVLSRTTRNTATVAALAPIRSAAVATTYSLQHQFLEIIGWTKLASLGRYLGLTHQLTKTETIKRLKSHMESTPSMLLSDGSIDFESTMFTHHQIHPKELHSVRNYQLRSLCSALGISVSNSNDELIDKIYLHIKRNPSAIAGNSTVDLLSSSDAVDDSTNHPTTKQSMTAVLKRLRACDRRQLLGLCNSFEISEYRNQDILVVMVQDHLRQNPSMLSPNGTIPLRLLLSRGDKFASAIKSQLLDSASPLVEEGGMVNLQFTPKLSKKETSDISNMPIHINRLDTLSISQLITLCKMFGASSSKSKPQLVEEIRLYLTSNPSAVAEDGVLILGNENLLRSNSSKKTLSKPMYLHSLNTSHKDDIWVICRSYGISEKISKAQLLERFRAHLHKHSQIIRTDGTVDLVALAHTNG</sequence>
<evidence type="ECO:0000313" key="2">
    <source>
        <dbReference type="Proteomes" id="UP001648503"/>
    </source>
</evidence>
<comment type="caution">
    <text evidence="1">The sequence shown here is derived from an EMBL/GenBank/DDBJ whole genome shotgun (WGS) entry which is preliminary data.</text>
</comment>
<dbReference type="Proteomes" id="UP001648503">
    <property type="component" value="Unassembled WGS sequence"/>
</dbReference>
<keyword evidence="2" id="KW-1185">Reference proteome</keyword>
<accession>A0ABQ8F240</accession>
<protein>
    <recommendedName>
        <fullName evidence="3">SAP domain-containing protein</fullName>
    </recommendedName>
</protein>
<dbReference type="EMBL" id="JAFCIX010000469">
    <property type="protein sequence ID" value="KAH6589281.1"/>
    <property type="molecule type" value="Genomic_DNA"/>
</dbReference>
<reference evidence="1 2" key="1">
    <citation type="submission" date="2021-02" db="EMBL/GenBank/DDBJ databases">
        <title>Variation within the Batrachochytrium salamandrivorans European outbreak.</title>
        <authorList>
            <person name="Kelly M."/>
            <person name="Pasmans F."/>
            <person name="Shea T.P."/>
            <person name="Munoz J.F."/>
            <person name="Carranza S."/>
            <person name="Cuomo C.A."/>
            <person name="Martel A."/>
        </authorList>
    </citation>
    <scope>NUCLEOTIDE SEQUENCE [LARGE SCALE GENOMIC DNA]</scope>
    <source>
        <strain evidence="1 2">AMFP18/2</strain>
    </source>
</reference>
<organism evidence="1 2">
    <name type="scientific">Batrachochytrium salamandrivorans</name>
    <dbReference type="NCBI Taxonomy" id="1357716"/>
    <lineage>
        <taxon>Eukaryota</taxon>
        <taxon>Fungi</taxon>
        <taxon>Fungi incertae sedis</taxon>
        <taxon>Chytridiomycota</taxon>
        <taxon>Chytridiomycota incertae sedis</taxon>
        <taxon>Chytridiomycetes</taxon>
        <taxon>Rhizophydiales</taxon>
        <taxon>Rhizophydiales incertae sedis</taxon>
        <taxon>Batrachochytrium</taxon>
    </lineage>
</organism>
<evidence type="ECO:0000313" key="1">
    <source>
        <dbReference type="EMBL" id="KAH6589281.1"/>
    </source>
</evidence>
<gene>
    <name evidence="1" type="ORF">BASA50_010156</name>
</gene>
<name>A0ABQ8F240_9FUNG</name>
<proteinExistence type="predicted"/>